<feature type="compositionally biased region" description="Basic and acidic residues" evidence="1">
    <location>
        <begin position="191"/>
        <end position="201"/>
    </location>
</feature>
<evidence type="ECO:0000256" key="1">
    <source>
        <dbReference type="SAM" id="MobiDB-lite"/>
    </source>
</evidence>
<organism evidence="2 3">
    <name type="scientific">Streptomyces zagrosensis</name>
    <dbReference type="NCBI Taxonomy" id="1042984"/>
    <lineage>
        <taxon>Bacteria</taxon>
        <taxon>Bacillati</taxon>
        <taxon>Actinomycetota</taxon>
        <taxon>Actinomycetes</taxon>
        <taxon>Kitasatosporales</taxon>
        <taxon>Streptomycetaceae</taxon>
        <taxon>Streptomyces</taxon>
    </lineage>
</organism>
<gene>
    <name evidence="2" type="ORF">FHS42_001931</name>
</gene>
<dbReference type="AlphaFoldDB" id="A0A7W9Q7D6"/>
<proteinExistence type="predicted"/>
<dbReference type="EMBL" id="JACHJL010000004">
    <property type="protein sequence ID" value="MBB5934881.1"/>
    <property type="molecule type" value="Genomic_DNA"/>
</dbReference>
<sequence length="201" mass="21757">MSDRMDHGRAAQRHPELVAWRTARADGFEQWARETGTPRTWDFSPESLAALEDLVRDRYADPEELFAARREPFLQGACWYLGEVVCRAKGQVWKFEPFALHGAPLPPLFAAAYEPGTIDYPQVGAANADIDEALSPMGALYTLLSGVDDAGEPHDAHLPDLLEADAGDAGPTDDTDDATDTDDTDDTADAADTHGADGARS</sequence>
<feature type="region of interest" description="Disordered" evidence="1">
    <location>
        <begin position="152"/>
        <end position="201"/>
    </location>
</feature>
<feature type="compositionally biased region" description="Acidic residues" evidence="1">
    <location>
        <begin position="162"/>
        <end position="189"/>
    </location>
</feature>
<name>A0A7W9Q7D6_9ACTN</name>
<keyword evidence="3" id="KW-1185">Reference proteome</keyword>
<evidence type="ECO:0000313" key="3">
    <source>
        <dbReference type="Proteomes" id="UP000588098"/>
    </source>
</evidence>
<dbReference type="Proteomes" id="UP000588098">
    <property type="component" value="Unassembled WGS sequence"/>
</dbReference>
<protein>
    <submittedName>
        <fullName evidence="2">Uncharacterized protein</fullName>
    </submittedName>
</protein>
<reference evidence="2 3" key="1">
    <citation type="submission" date="2020-08" db="EMBL/GenBank/DDBJ databases">
        <title>Genomic Encyclopedia of Type Strains, Phase III (KMG-III): the genomes of soil and plant-associated and newly described type strains.</title>
        <authorList>
            <person name="Whitman W."/>
        </authorList>
    </citation>
    <scope>NUCLEOTIDE SEQUENCE [LARGE SCALE GENOMIC DNA]</scope>
    <source>
        <strain evidence="2 3">CECT 8305</strain>
    </source>
</reference>
<accession>A0A7W9Q7D6</accession>
<comment type="caution">
    <text evidence="2">The sequence shown here is derived from an EMBL/GenBank/DDBJ whole genome shotgun (WGS) entry which is preliminary data.</text>
</comment>
<evidence type="ECO:0000313" key="2">
    <source>
        <dbReference type="EMBL" id="MBB5934881.1"/>
    </source>
</evidence>
<dbReference type="RefSeq" id="WP_184570849.1">
    <property type="nucleotide sequence ID" value="NZ_JACHJL010000004.1"/>
</dbReference>